<proteinExistence type="predicted"/>
<keyword evidence="2" id="KW-1185">Reference proteome</keyword>
<dbReference type="EMBL" id="BMAW01083468">
    <property type="protein sequence ID" value="GFU34206.1"/>
    <property type="molecule type" value="Genomic_DNA"/>
</dbReference>
<sequence length="94" mass="10435">MAAGYLVQMVLTKVLPGFVRRNITGRHRTQQLLCLTCNWQQARILARREVRTAEADKGACIILAQTSACAGTDEIEPKASFAIFLRNVLPSSQF</sequence>
<evidence type="ECO:0000313" key="2">
    <source>
        <dbReference type="Proteomes" id="UP000887013"/>
    </source>
</evidence>
<protein>
    <submittedName>
        <fullName evidence="1">Uncharacterized protein</fullName>
    </submittedName>
</protein>
<dbReference type="Proteomes" id="UP000887013">
    <property type="component" value="Unassembled WGS sequence"/>
</dbReference>
<accession>A0A8X6QNC7</accession>
<name>A0A8X6QNC7_NEPPI</name>
<evidence type="ECO:0000313" key="1">
    <source>
        <dbReference type="EMBL" id="GFU34206.1"/>
    </source>
</evidence>
<organism evidence="1 2">
    <name type="scientific">Nephila pilipes</name>
    <name type="common">Giant wood spider</name>
    <name type="synonym">Nephila maculata</name>
    <dbReference type="NCBI Taxonomy" id="299642"/>
    <lineage>
        <taxon>Eukaryota</taxon>
        <taxon>Metazoa</taxon>
        <taxon>Ecdysozoa</taxon>
        <taxon>Arthropoda</taxon>
        <taxon>Chelicerata</taxon>
        <taxon>Arachnida</taxon>
        <taxon>Araneae</taxon>
        <taxon>Araneomorphae</taxon>
        <taxon>Entelegynae</taxon>
        <taxon>Araneoidea</taxon>
        <taxon>Nephilidae</taxon>
        <taxon>Nephila</taxon>
    </lineage>
</organism>
<gene>
    <name evidence="1" type="ORF">NPIL_355451</name>
</gene>
<reference evidence="1" key="1">
    <citation type="submission" date="2020-08" db="EMBL/GenBank/DDBJ databases">
        <title>Multicomponent nature underlies the extraordinary mechanical properties of spider dragline silk.</title>
        <authorList>
            <person name="Kono N."/>
            <person name="Nakamura H."/>
            <person name="Mori M."/>
            <person name="Yoshida Y."/>
            <person name="Ohtoshi R."/>
            <person name="Malay A.D."/>
            <person name="Moran D.A.P."/>
            <person name="Tomita M."/>
            <person name="Numata K."/>
            <person name="Arakawa K."/>
        </authorList>
    </citation>
    <scope>NUCLEOTIDE SEQUENCE</scope>
</reference>
<comment type="caution">
    <text evidence="1">The sequence shown here is derived from an EMBL/GenBank/DDBJ whole genome shotgun (WGS) entry which is preliminary data.</text>
</comment>
<dbReference type="AlphaFoldDB" id="A0A8X6QNC7"/>